<dbReference type="CDD" id="cd16026">
    <property type="entry name" value="GALNS_like"/>
    <property type="match status" value="1"/>
</dbReference>
<dbReference type="Gene3D" id="3.30.1120.10">
    <property type="match status" value="1"/>
</dbReference>
<proteinExistence type="inferred from homology"/>
<gene>
    <name evidence="4" type="ORF">METZ01_LOCUS43429</name>
</gene>
<evidence type="ECO:0000313" key="4">
    <source>
        <dbReference type="EMBL" id="SUZ90575.1"/>
    </source>
</evidence>
<dbReference type="InterPro" id="IPR050738">
    <property type="entry name" value="Sulfatase"/>
</dbReference>
<organism evidence="4">
    <name type="scientific">marine metagenome</name>
    <dbReference type="NCBI Taxonomy" id="408172"/>
    <lineage>
        <taxon>unclassified sequences</taxon>
        <taxon>metagenomes</taxon>
        <taxon>ecological metagenomes</taxon>
    </lineage>
</organism>
<sequence length="417" mass="46403">PNIVVLFLDDAGYGDFGYTGNPLIRTPNIDRIAAEGMRFTQFYSASPACTASRYALLTGRLPVRAGFGWVLTPNSPRGVHPEEWTLAEGLRDRGYATAIYGKWHLGRPEEYLPLQHGFDEYLGLPYSNDMQPPRWISLPLIEGNEVVELDPDQTLLTATFTRRAVEFIERDRQEPFFLYVPYSMPHLPLMPGAAFAGGSPRGTYGDVIEELDWSIGEIIGAINKRGLAKNTLVFFTSDNGPWIIKNEHGGSAGPFRDGKGSTWEGGMREPGIAWWPGTVPKGSVDHEVATTMDIYVTALQLAGARVPTDRTVDGQDISPRLRGSSSSAPRNPLYYYGPGQKLHAVRQGPWKMHIMTSSQTGIDYFEAKLPLLFHLERDPGERWDVADQFPEVIERLESLVSTHLTDVAAEGSFFDRN</sequence>
<dbReference type="Pfam" id="PF00884">
    <property type="entry name" value="Sulfatase"/>
    <property type="match status" value="1"/>
</dbReference>
<evidence type="ECO:0000256" key="1">
    <source>
        <dbReference type="ARBA" id="ARBA00008779"/>
    </source>
</evidence>
<dbReference type="Pfam" id="PF14707">
    <property type="entry name" value="Sulfatase_C"/>
    <property type="match status" value="1"/>
</dbReference>
<dbReference type="AlphaFoldDB" id="A0A381RFJ5"/>
<protein>
    <recommendedName>
        <fullName evidence="3">Sulfatase N-terminal domain-containing protein</fullName>
    </recommendedName>
</protein>
<evidence type="ECO:0000256" key="2">
    <source>
        <dbReference type="SAM" id="MobiDB-lite"/>
    </source>
</evidence>
<dbReference type="Gene3D" id="3.40.720.10">
    <property type="entry name" value="Alkaline Phosphatase, subunit A"/>
    <property type="match status" value="1"/>
</dbReference>
<accession>A0A381RFJ5</accession>
<evidence type="ECO:0000259" key="3">
    <source>
        <dbReference type="Pfam" id="PF00884"/>
    </source>
</evidence>
<comment type="similarity">
    <text evidence="1">Belongs to the sulfatase family.</text>
</comment>
<dbReference type="EMBL" id="UINC01001905">
    <property type="protein sequence ID" value="SUZ90575.1"/>
    <property type="molecule type" value="Genomic_DNA"/>
</dbReference>
<reference evidence="4" key="1">
    <citation type="submission" date="2018-05" db="EMBL/GenBank/DDBJ databases">
        <authorList>
            <person name="Lanie J.A."/>
            <person name="Ng W.-L."/>
            <person name="Kazmierczak K.M."/>
            <person name="Andrzejewski T.M."/>
            <person name="Davidsen T.M."/>
            <person name="Wayne K.J."/>
            <person name="Tettelin H."/>
            <person name="Glass J.I."/>
            <person name="Rusch D."/>
            <person name="Podicherti R."/>
            <person name="Tsui H.-C.T."/>
            <person name="Winkler M.E."/>
        </authorList>
    </citation>
    <scope>NUCLEOTIDE SEQUENCE</scope>
</reference>
<dbReference type="SUPFAM" id="SSF53649">
    <property type="entry name" value="Alkaline phosphatase-like"/>
    <property type="match status" value="1"/>
</dbReference>
<dbReference type="InterPro" id="IPR017850">
    <property type="entry name" value="Alkaline_phosphatase_core_sf"/>
</dbReference>
<name>A0A381RFJ5_9ZZZZ</name>
<dbReference type="PANTHER" id="PTHR42693">
    <property type="entry name" value="ARYLSULFATASE FAMILY MEMBER"/>
    <property type="match status" value="1"/>
</dbReference>
<feature type="non-terminal residue" evidence="4">
    <location>
        <position position="1"/>
    </location>
</feature>
<feature type="domain" description="Sulfatase N-terminal" evidence="3">
    <location>
        <begin position="1"/>
        <end position="304"/>
    </location>
</feature>
<dbReference type="PANTHER" id="PTHR42693:SF33">
    <property type="entry name" value="ARYLSULFATASE"/>
    <property type="match status" value="1"/>
</dbReference>
<feature type="region of interest" description="Disordered" evidence="2">
    <location>
        <begin position="307"/>
        <end position="331"/>
    </location>
</feature>
<dbReference type="GO" id="GO:0004065">
    <property type="term" value="F:arylsulfatase activity"/>
    <property type="evidence" value="ECO:0007669"/>
    <property type="project" value="TreeGrafter"/>
</dbReference>
<dbReference type="InterPro" id="IPR000917">
    <property type="entry name" value="Sulfatase_N"/>
</dbReference>